<gene>
    <name evidence="1" type="ORF">PLOB_00047298</name>
</gene>
<evidence type="ECO:0000313" key="1">
    <source>
        <dbReference type="EMBL" id="CAH3150186.1"/>
    </source>
</evidence>
<dbReference type="SUPFAM" id="SSF48264">
    <property type="entry name" value="Cytochrome P450"/>
    <property type="match status" value="1"/>
</dbReference>
<reference evidence="1 2" key="1">
    <citation type="submission" date="2022-05" db="EMBL/GenBank/DDBJ databases">
        <authorList>
            <consortium name="Genoscope - CEA"/>
            <person name="William W."/>
        </authorList>
    </citation>
    <scope>NUCLEOTIDE SEQUENCE [LARGE SCALE GENOMIC DNA]</scope>
</reference>
<evidence type="ECO:0000313" key="2">
    <source>
        <dbReference type="Proteomes" id="UP001159405"/>
    </source>
</evidence>
<dbReference type="Proteomes" id="UP001159405">
    <property type="component" value="Unassembled WGS sequence"/>
</dbReference>
<keyword evidence="2" id="KW-1185">Reference proteome</keyword>
<organism evidence="1 2">
    <name type="scientific">Porites lobata</name>
    <dbReference type="NCBI Taxonomy" id="104759"/>
    <lineage>
        <taxon>Eukaryota</taxon>
        <taxon>Metazoa</taxon>
        <taxon>Cnidaria</taxon>
        <taxon>Anthozoa</taxon>
        <taxon>Hexacorallia</taxon>
        <taxon>Scleractinia</taxon>
        <taxon>Fungiina</taxon>
        <taxon>Poritidae</taxon>
        <taxon>Porites</taxon>
    </lineage>
</organism>
<feature type="non-terminal residue" evidence="1">
    <location>
        <position position="1"/>
    </location>
</feature>
<dbReference type="EMBL" id="CALNXK010000088">
    <property type="protein sequence ID" value="CAH3150186.1"/>
    <property type="molecule type" value="Genomic_DNA"/>
</dbReference>
<evidence type="ECO:0008006" key="3">
    <source>
        <dbReference type="Google" id="ProtNLM"/>
    </source>
</evidence>
<comment type="caution">
    <text evidence="1">The sequence shown here is derived from an EMBL/GenBank/DDBJ whole genome shotgun (WGS) entry which is preliminary data.</text>
</comment>
<proteinExistence type="predicted"/>
<protein>
    <recommendedName>
        <fullName evidence="3">Cytochrome P450</fullName>
    </recommendedName>
</protein>
<sequence>RNCIGHAFALGEIKTAIAMILRNVAPQNIVSNEDLQSHLILKARNGIVVNISPRSTP</sequence>
<dbReference type="InterPro" id="IPR036396">
    <property type="entry name" value="Cyt_P450_sf"/>
</dbReference>
<name>A0ABN8PTM1_9CNID</name>
<dbReference type="Gene3D" id="1.10.630.10">
    <property type="entry name" value="Cytochrome P450"/>
    <property type="match status" value="1"/>
</dbReference>
<accession>A0ABN8PTM1</accession>